<dbReference type="GO" id="GO:1990281">
    <property type="term" value="C:efflux pump complex"/>
    <property type="evidence" value="ECO:0007669"/>
    <property type="project" value="TreeGrafter"/>
</dbReference>
<evidence type="ECO:0000256" key="8">
    <source>
        <dbReference type="SAM" id="Coils"/>
    </source>
</evidence>
<keyword evidence="11" id="KW-1185">Reference proteome</keyword>
<dbReference type="GO" id="GO:0009279">
    <property type="term" value="C:cell outer membrane"/>
    <property type="evidence" value="ECO:0007669"/>
    <property type="project" value="UniProtKB-SubCell"/>
</dbReference>
<organism evidence="10 11">
    <name type="scientific">Sedimenticola thiotaurini</name>
    <dbReference type="NCBI Taxonomy" id="1543721"/>
    <lineage>
        <taxon>Bacteria</taxon>
        <taxon>Pseudomonadati</taxon>
        <taxon>Pseudomonadota</taxon>
        <taxon>Gammaproteobacteria</taxon>
        <taxon>Chromatiales</taxon>
        <taxon>Sedimenticolaceae</taxon>
        <taxon>Sedimenticola</taxon>
    </lineage>
</organism>
<dbReference type="Pfam" id="PF02321">
    <property type="entry name" value="OEP"/>
    <property type="match status" value="2"/>
</dbReference>
<evidence type="ECO:0000256" key="4">
    <source>
        <dbReference type="ARBA" id="ARBA00022452"/>
    </source>
</evidence>
<comment type="subcellular location">
    <subcellularLocation>
        <location evidence="1">Cell outer membrane</location>
    </subcellularLocation>
</comment>
<dbReference type="GO" id="GO:0015288">
    <property type="term" value="F:porin activity"/>
    <property type="evidence" value="ECO:0007669"/>
    <property type="project" value="TreeGrafter"/>
</dbReference>
<proteinExistence type="inferred from homology"/>
<comment type="similarity">
    <text evidence="2">Belongs to the outer membrane factor (OMF) (TC 1.B.17) family.</text>
</comment>
<dbReference type="Gene3D" id="1.20.1600.10">
    <property type="entry name" value="Outer membrane efflux proteins (OEP)"/>
    <property type="match status" value="1"/>
</dbReference>
<protein>
    <recommendedName>
        <fullName evidence="12">Type I secretion protein TolC</fullName>
    </recommendedName>
</protein>
<evidence type="ECO:0000256" key="2">
    <source>
        <dbReference type="ARBA" id="ARBA00007613"/>
    </source>
</evidence>
<sequence>MKKMLLPLLLGQLLGASSAQAEDLWEIYQLALQNDAQLRAAMANRDSALEAKPLAKALLLPYVSLSGDAGLIRYDINHSASSPTKNPNNYATAGLALNLSQSIYHPELNIQLDQADRQIAQAQVTYAAEEQNLIIRVAQAYFNVLSAKDSLEFAKAENAAIERQLDQAKQRFEVGLIAITDVHEAQAAFDQSRADLIQAENALDNAWEAQQEIIRQSVKELAPLAEKLPLNPPQPQNPEQWAEAAQTQNLSLQAASYGVDIARLNIDLQDTGDSPTLDLVGSHSLDVSSSRTGTDAHTTYVGLELNLPLYTGGGVSARTRQARFDYEAAQQSLDQQRRSVNRSVRDAYRGVMSSISRVEALKASTISAESALEATTAGFEVGTRTMVDVLNAQRDLFSARSNYAQVRYDFILNGLLLKQATGNLSIDDLKQVNSWLQ</sequence>
<evidence type="ECO:0000256" key="9">
    <source>
        <dbReference type="SAM" id="SignalP"/>
    </source>
</evidence>
<keyword evidence="8" id="KW-0175">Coiled coil</keyword>
<dbReference type="PANTHER" id="PTHR30026">
    <property type="entry name" value="OUTER MEMBRANE PROTEIN TOLC"/>
    <property type="match status" value="1"/>
</dbReference>
<keyword evidence="6" id="KW-0472">Membrane</keyword>
<keyword evidence="9" id="KW-0732">Signal</keyword>
<dbReference type="SUPFAM" id="SSF56954">
    <property type="entry name" value="Outer membrane efflux proteins (OEP)"/>
    <property type="match status" value="1"/>
</dbReference>
<dbReference type="KEGG" id="seds:AAY24_08140"/>
<dbReference type="PANTHER" id="PTHR30026:SF20">
    <property type="entry name" value="OUTER MEMBRANE PROTEIN TOLC"/>
    <property type="match status" value="1"/>
</dbReference>
<feature type="chain" id="PRO_5002517816" description="Type I secretion protein TolC" evidence="9">
    <location>
        <begin position="22"/>
        <end position="437"/>
    </location>
</feature>
<evidence type="ECO:0000313" key="10">
    <source>
        <dbReference type="EMBL" id="AKH20322.1"/>
    </source>
</evidence>
<dbReference type="AlphaFoldDB" id="A0A0F7JXE3"/>
<dbReference type="InterPro" id="IPR010130">
    <property type="entry name" value="T1SS_OMP_TolC"/>
</dbReference>
<evidence type="ECO:0000256" key="1">
    <source>
        <dbReference type="ARBA" id="ARBA00004442"/>
    </source>
</evidence>
<dbReference type="GO" id="GO:0015562">
    <property type="term" value="F:efflux transmembrane transporter activity"/>
    <property type="evidence" value="ECO:0007669"/>
    <property type="project" value="InterPro"/>
</dbReference>
<feature type="coiled-coil region" evidence="8">
    <location>
        <begin position="112"/>
        <end position="171"/>
    </location>
</feature>
<dbReference type="InterPro" id="IPR051906">
    <property type="entry name" value="TolC-like"/>
</dbReference>
<keyword evidence="5" id="KW-0812">Transmembrane</keyword>
<keyword evidence="4" id="KW-1134">Transmembrane beta strand</keyword>
<dbReference type="InterPro" id="IPR003423">
    <property type="entry name" value="OMP_efflux"/>
</dbReference>
<name>A0A0F7JXE3_9GAMM</name>
<evidence type="ECO:0008006" key="12">
    <source>
        <dbReference type="Google" id="ProtNLM"/>
    </source>
</evidence>
<evidence type="ECO:0000256" key="6">
    <source>
        <dbReference type="ARBA" id="ARBA00023136"/>
    </source>
</evidence>
<evidence type="ECO:0000313" key="11">
    <source>
        <dbReference type="Proteomes" id="UP000034410"/>
    </source>
</evidence>
<dbReference type="NCBIfam" id="TIGR01844">
    <property type="entry name" value="type_I_sec_TolC"/>
    <property type="match status" value="1"/>
</dbReference>
<dbReference type="RefSeq" id="WP_046859257.1">
    <property type="nucleotide sequence ID" value="NZ_CP011412.1"/>
</dbReference>
<dbReference type="EMBL" id="CP011412">
    <property type="protein sequence ID" value="AKH20322.1"/>
    <property type="molecule type" value="Genomic_DNA"/>
</dbReference>
<feature type="signal peptide" evidence="9">
    <location>
        <begin position="1"/>
        <end position="21"/>
    </location>
</feature>
<evidence type="ECO:0000256" key="3">
    <source>
        <dbReference type="ARBA" id="ARBA00022448"/>
    </source>
</evidence>
<evidence type="ECO:0000256" key="5">
    <source>
        <dbReference type="ARBA" id="ARBA00022692"/>
    </source>
</evidence>
<keyword evidence="7" id="KW-0998">Cell outer membrane</keyword>
<reference evidence="10 11" key="1">
    <citation type="journal article" date="2015" name="Genome Announc.">
        <title>Complete Genome Sequence of Sedimenticola thiotaurini Strain SIP-G1, a Polyphosphate- and Polyhydroxyalkanoate-Accumulating Sulfur-Oxidizing Gammaproteobacterium Isolated from Salt Marsh Sediments.</title>
        <authorList>
            <person name="Flood B.E."/>
            <person name="Jones D.S."/>
            <person name="Bailey J.V."/>
        </authorList>
    </citation>
    <scope>NUCLEOTIDE SEQUENCE [LARGE SCALE GENOMIC DNA]</scope>
    <source>
        <strain evidence="10 11">SIP-G1</strain>
    </source>
</reference>
<keyword evidence="3" id="KW-0813">Transport</keyword>
<evidence type="ECO:0000256" key="7">
    <source>
        <dbReference type="ARBA" id="ARBA00023237"/>
    </source>
</evidence>
<gene>
    <name evidence="10" type="ORF">AAY24_08140</name>
</gene>
<accession>A0A0F7JXE3</accession>
<dbReference type="PATRIC" id="fig|1543721.4.peg.1687"/>
<dbReference type="Proteomes" id="UP000034410">
    <property type="component" value="Chromosome"/>
</dbReference>